<accession>A0A9W7AD98</accession>
<sequence length="251" mass="26671">MHTRKQQQVKRSSLKKRNLVELEDAGSLSSSTSLEDLNTAFKLDGGEEEEKKEEELPPPSDTSALDSSLIFEKLSRIEVELEKDVEETTFEAPAADCSETNSSKDISIVARAIVENAIETSTTANSNSFHMPLAPPSSEMRSYAYSLMASPSPRAISPSPMGLPKSTPTPVKLAMDADSVLTGSPVDETTAQTSPLGKGVDKILVEDAPGTSNDDGGSSAMVGGVKVWFVLPVLVAAWGILVAAVPIFFAK</sequence>
<evidence type="ECO:0000313" key="4">
    <source>
        <dbReference type="Proteomes" id="UP001165082"/>
    </source>
</evidence>
<dbReference type="OrthoDB" id="10470396at2759"/>
<proteinExistence type="predicted"/>
<reference evidence="3" key="1">
    <citation type="submission" date="2022-07" db="EMBL/GenBank/DDBJ databases">
        <title>Genome analysis of Parmales, a sister group of diatoms, reveals the evolutionary specialization of diatoms from phago-mixotrophs to photoautotrophs.</title>
        <authorList>
            <person name="Ban H."/>
            <person name="Sato S."/>
            <person name="Yoshikawa S."/>
            <person name="Kazumasa Y."/>
            <person name="Nakamura Y."/>
            <person name="Ichinomiya M."/>
            <person name="Saitoh K."/>
            <person name="Sato N."/>
            <person name="Blanc-Mathieu R."/>
            <person name="Endo H."/>
            <person name="Kuwata A."/>
            <person name="Ogata H."/>
        </authorList>
    </citation>
    <scope>NUCLEOTIDE SEQUENCE</scope>
</reference>
<dbReference type="EMBL" id="BRXZ01002705">
    <property type="protein sequence ID" value="GMH68351.1"/>
    <property type="molecule type" value="Genomic_DNA"/>
</dbReference>
<gene>
    <name evidence="3" type="ORF">TrRE_jg13448</name>
</gene>
<evidence type="ECO:0000256" key="1">
    <source>
        <dbReference type="SAM" id="MobiDB-lite"/>
    </source>
</evidence>
<keyword evidence="2" id="KW-1133">Transmembrane helix</keyword>
<protein>
    <submittedName>
        <fullName evidence="3">Uncharacterized protein</fullName>
    </submittedName>
</protein>
<name>A0A9W7AD98_9STRA</name>
<dbReference type="Proteomes" id="UP001165082">
    <property type="component" value="Unassembled WGS sequence"/>
</dbReference>
<feature type="transmembrane region" description="Helical" evidence="2">
    <location>
        <begin position="227"/>
        <end position="249"/>
    </location>
</feature>
<feature type="compositionally biased region" description="Polar residues" evidence="1">
    <location>
        <begin position="27"/>
        <end position="36"/>
    </location>
</feature>
<keyword evidence="2" id="KW-0472">Membrane</keyword>
<comment type="caution">
    <text evidence="3">The sequence shown here is derived from an EMBL/GenBank/DDBJ whole genome shotgun (WGS) entry which is preliminary data.</text>
</comment>
<evidence type="ECO:0000313" key="3">
    <source>
        <dbReference type="EMBL" id="GMH68351.1"/>
    </source>
</evidence>
<evidence type="ECO:0000256" key="2">
    <source>
        <dbReference type="SAM" id="Phobius"/>
    </source>
</evidence>
<keyword evidence="2" id="KW-0812">Transmembrane</keyword>
<dbReference type="AlphaFoldDB" id="A0A9W7AD98"/>
<feature type="region of interest" description="Disordered" evidence="1">
    <location>
        <begin position="21"/>
        <end position="65"/>
    </location>
</feature>
<organism evidence="3 4">
    <name type="scientific">Triparma retinervis</name>
    <dbReference type="NCBI Taxonomy" id="2557542"/>
    <lineage>
        <taxon>Eukaryota</taxon>
        <taxon>Sar</taxon>
        <taxon>Stramenopiles</taxon>
        <taxon>Ochrophyta</taxon>
        <taxon>Bolidophyceae</taxon>
        <taxon>Parmales</taxon>
        <taxon>Triparmaceae</taxon>
        <taxon>Triparma</taxon>
    </lineage>
</organism>
<keyword evidence="4" id="KW-1185">Reference proteome</keyword>